<dbReference type="Proteomes" id="UP000663832">
    <property type="component" value="Unassembled WGS sequence"/>
</dbReference>
<feature type="region of interest" description="Disordered" evidence="1">
    <location>
        <begin position="795"/>
        <end position="831"/>
    </location>
</feature>
<feature type="compositionally biased region" description="Basic and acidic residues" evidence="1">
    <location>
        <begin position="705"/>
        <end position="719"/>
    </location>
</feature>
<protein>
    <submittedName>
        <fullName evidence="2">Uncharacterized protein</fullName>
    </submittedName>
</protein>
<feature type="compositionally biased region" description="Polar residues" evidence="1">
    <location>
        <begin position="227"/>
        <end position="239"/>
    </location>
</feature>
<reference evidence="2" key="1">
    <citation type="submission" date="2021-02" db="EMBL/GenBank/DDBJ databases">
        <authorList>
            <person name="Nowell W R."/>
        </authorList>
    </citation>
    <scope>NUCLEOTIDE SEQUENCE</scope>
</reference>
<dbReference type="Proteomes" id="UP000663877">
    <property type="component" value="Unassembled WGS sequence"/>
</dbReference>
<feature type="region of interest" description="Disordered" evidence="1">
    <location>
        <begin position="692"/>
        <end position="734"/>
    </location>
</feature>
<proteinExistence type="predicted"/>
<feature type="compositionally biased region" description="Polar residues" evidence="1">
    <location>
        <begin position="868"/>
        <end position="882"/>
    </location>
</feature>
<feature type="region of interest" description="Disordered" evidence="1">
    <location>
        <begin position="868"/>
        <end position="898"/>
    </location>
</feature>
<dbReference type="AlphaFoldDB" id="A0A813ZF32"/>
<dbReference type="OrthoDB" id="10040674at2759"/>
<evidence type="ECO:0000256" key="1">
    <source>
        <dbReference type="SAM" id="MobiDB-lite"/>
    </source>
</evidence>
<feature type="region of interest" description="Disordered" evidence="1">
    <location>
        <begin position="535"/>
        <end position="554"/>
    </location>
</feature>
<feature type="compositionally biased region" description="Polar residues" evidence="1">
    <location>
        <begin position="364"/>
        <end position="377"/>
    </location>
</feature>
<feature type="compositionally biased region" description="Polar residues" evidence="1">
    <location>
        <begin position="30"/>
        <end position="39"/>
    </location>
</feature>
<feature type="region of interest" description="Disordered" evidence="1">
    <location>
        <begin position="494"/>
        <end position="514"/>
    </location>
</feature>
<feature type="compositionally biased region" description="Polar residues" evidence="1">
    <location>
        <begin position="206"/>
        <end position="220"/>
    </location>
</feature>
<sequence>MDIDKDTSTSGSTTEFVPYVDSNHNRRKTSPSLSPTRLYSSPLMGTSARAAKRRLDGDMGPVRIDGTDTYNQQLQHHYQNVRQVLDDQESSPTNINPKNESRQSFNAKRNFFEERFKPPPPPTYDSPPREHQSPQQIVTTITTTTSTSPKLLNRKSLQLNDSSLSVDHILEQANELQKLSNDNSTKDASQQSLVIERTQQYQVYLDRTSNPEVRHTSSSSDLKKNQTTDLDQAQTEAQMNRSIDDHQAIQQLTRVLKEHSSTTNLYKRLSSQTSPVLINSTTTTTTTIPTDIKLADLTNKPIGNEFSVIDALLDNPIGTNNSKQNDTLHKRFNNIITSLQNSEYVSLLRQSITRSSKKRKSTDETQLTNSSDQTPLLSSKQKKKNKKKEKKSKKTEPKTYQVIDALVNSPIILRLPDSVLRKYNVRPPVSQLSPFSSIITKDNNNLFHQPTDYRTKNETRNSLVNEPMIRHTAAANASIPRATKELQQPIKPNYFHDGAYQQHPISNSNQPEAPIQPRIIYRYLDERGNVLKLSSTAPSQLRENTPEQSQQTSYQHVEPKYFHNRQIMTDDNRHAFIPERQERRTWHEQSNIPTTKNDKYNVHDIRDSRLSERSTPTTRTIPLTIEREHSRRTPTQQNPQHFATQQNLKLTWLPLSYQLDQPYIPSTPVGDDTDSTTSDHSVTYRTYDYLPINNTRSQSNSRPLFRHDYYQDPSPERKTYTSPPRVSSRNSRNISPAYSSKGFSRNYIEIFRDGETKPSEIYSLPINEPGNRHHSRYDQHEAEISGKLHGPLITRHEKNIPSSSPPPSNHDSYYSRTAHNSRNRDDNNFDSYLSQSKSFDYRPLRTKLQREYKITPSLLVDEWDHPQQSISNDSYKTTSVSSPDDVFINNHHHRINKA</sequence>
<dbReference type="EMBL" id="CAJNOM010000042">
    <property type="protein sequence ID" value="CAF0897375.1"/>
    <property type="molecule type" value="Genomic_DNA"/>
</dbReference>
<keyword evidence="4" id="KW-1185">Reference proteome</keyword>
<feature type="region of interest" description="Disordered" evidence="1">
    <location>
        <begin position="84"/>
        <end position="135"/>
    </location>
</feature>
<comment type="caution">
    <text evidence="2">The sequence shown here is derived from an EMBL/GenBank/DDBJ whole genome shotgun (WGS) entry which is preliminary data.</text>
</comment>
<evidence type="ECO:0000313" key="2">
    <source>
        <dbReference type="EMBL" id="CAF0897375.1"/>
    </source>
</evidence>
<feature type="compositionally biased region" description="Polar residues" evidence="1">
    <location>
        <begin position="692"/>
        <end position="702"/>
    </location>
</feature>
<feature type="compositionally biased region" description="Polar residues" evidence="1">
    <location>
        <begin position="809"/>
        <end position="818"/>
    </location>
</feature>
<feature type="region of interest" description="Disordered" evidence="1">
    <location>
        <begin position="1"/>
        <end position="67"/>
    </location>
</feature>
<feature type="region of interest" description="Disordered" evidence="1">
    <location>
        <begin position="352"/>
        <end position="396"/>
    </location>
</feature>
<feature type="compositionally biased region" description="Polar residues" evidence="1">
    <location>
        <begin position="90"/>
        <end position="107"/>
    </location>
</feature>
<organism evidence="2 4">
    <name type="scientific">Adineta steineri</name>
    <dbReference type="NCBI Taxonomy" id="433720"/>
    <lineage>
        <taxon>Eukaryota</taxon>
        <taxon>Metazoa</taxon>
        <taxon>Spiralia</taxon>
        <taxon>Gnathifera</taxon>
        <taxon>Rotifera</taxon>
        <taxon>Eurotatoria</taxon>
        <taxon>Bdelloidea</taxon>
        <taxon>Adinetida</taxon>
        <taxon>Adinetidae</taxon>
        <taxon>Adineta</taxon>
    </lineage>
</organism>
<evidence type="ECO:0000313" key="4">
    <source>
        <dbReference type="Proteomes" id="UP000663832"/>
    </source>
</evidence>
<feature type="region of interest" description="Disordered" evidence="1">
    <location>
        <begin position="206"/>
        <end position="239"/>
    </location>
</feature>
<feature type="compositionally biased region" description="Low complexity" evidence="1">
    <location>
        <begin position="722"/>
        <end position="734"/>
    </location>
</feature>
<name>A0A813ZF32_9BILA</name>
<gene>
    <name evidence="3" type="ORF">BJG266_LOCUS11288</name>
    <name evidence="2" type="ORF">QVE165_LOCUS9281</name>
</gene>
<accession>A0A813ZF32</accession>
<dbReference type="EMBL" id="CAJNOI010000041">
    <property type="protein sequence ID" value="CAF0916456.1"/>
    <property type="molecule type" value="Genomic_DNA"/>
</dbReference>
<evidence type="ECO:0000313" key="3">
    <source>
        <dbReference type="EMBL" id="CAF0916456.1"/>
    </source>
</evidence>
<feature type="compositionally biased region" description="Basic residues" evidence="1">
    <location>
        <begin position="380"/>
        <end position="393"/>
    </location>
</feature>